<dbReference type="STRING" id="1121883.SAMN02745226_00848"/>
<comment type="cofactor">
    <cofactor evidence="1">
        <name>Mg(2+)</name>
        <dbReference type="ChEBI" id="CHEBI:18420"/>
    </cofactor>
</comment>
<dbReference type="GO" id="GO:0004540">
    <property type="term" value="F:RNA nuclease activity"/>
    <property type="evidence" value="ECO:0007669"/>
    <property type="project" value="InterPro"/>
</dbReference>
<dbReference type="GO" id="GO:0005737">
    <property type="term" value="C:cytoplasm"/>
    <property type="evidence" value="ECO:0007669"/>
    <property type="project" value="TreeGrafter"/>
</dbReference>
<dbReference type="RefSeq" id="WP_084634352.1">
    <property type="nucleotide sequence ID" value="NZ_FRDJ01000003.1"/>
</dbReference>
<dbReference type="AlphaFoldDB" id="A0A1M7SF79"/>
<evidence type="ECO:0000259" key="6">
    <source>
        <dbReference type="PROSITE" id="PS50126"/>
    </source>
</evidence>
<dbReference type="PANTHER" id="PTHR30001">
    <property type="entry name" value="RIBONUCLEASE"/>
    <property type="match status" value="1"/>
</dbReference>
<dbReference type="GO" id="GO:0046872">
    <property type="term" value="F:metal ion binding"/>
    <property type="evidence" value="ECO:0007669"/>
    <property type="project" value="UniProtKB-KW"/>
</dbReference>
<dbReference type="InterPro" id="IPR012340">
    <property type="entry name" value="NA-bd_OB-fold"/>
</dbReference>
<sequence length="460" mass="52894">MLLLLNKKNDTLQAALLENGRLTEIYFPDEDESVAGNIFVGKIEKFVPALEAAFVKLTNDENGFLRIKDIRDEYLNFFGLKKLQEGQKVLVQVKKESGTKKGPQVTTNIGLPGRYVVLMPFSHSVGISRKIHQEEDRVRLKKLGHEIRDKFECGVILRTASSEVSEEYIWGEVEILYSTWLKIVDDFKRSKKVKLLYKDLDTDSFVFREFLKAGVEEVIANSAELRELVRSYSKNIRVKVVETDVFEEYGVNKELKRVLNRSIPLPSGGEIVVDKTEAMVVIDVNSGHYTSTDDHEQLSEITNLEAVKEIARILRLRNLGGMIIVDFIDMKTEASKNKILQAMKAEVMKDRNRVEIYGFTQLGLLEMTRKRTTKSLDERFTVSCPVCSGSGRVINPQFVIEKLMYELTHKPADVSQAIIKLHPYFKELINKEELRQISKLNVHLHFMYHDPNSYELSWKK</sequence>
<gene>
    <name evidence="7" type="ORF">SAMN02745226_00848</name>
</gene>
<dbReference type="CDD" id="cd04453">
    <property type="entry name" value="S1_RNase_E"/>
    <property type="match status" value="1"/>
</dbReference>
<dbReference type="OrthoDB" id="9804278at2"/>
<proteinExistence type="predicted"/>
<name>A0A1M7SF79_FERGO</name>
<dbReference type="PANTHER" id="PTHR30001:SF0">
    <property type="entry name" value="RIBONUCLEASE G"/>
    <property type="match status" value="1"/>
</dbReference>
<evidence type="ECO:0000313" key="8">
    <source>
        <dbReference type="Proteomes" id="UP000184207"/>
    </source>
</evidence>
<evidence type="ECO:0000256" key="3">
    <source>
        <dbReference type="ARBA" id="ARBA00022801"/>
    </source>
</evidence>
<keyword evidence="8" id="KW-1185">Reference proteome</keyword>
<keyword evidence="3" id="KW-0378">Hydrolase</keyword>
<keyword evidence="2" id="KW-0479">Metal-binding</keyword>
<dbReference type="Proteomes" id="UP000184207">
    <property type="component" value="Unassembled WGS sequence"/>
</dbReference>
<dbReference type="InterPro" id="IPR019307">
    <property type="entry name" value="RNA-bd_AU-1/RNase_E/G"/>
</dbReference>
<dbReference type="InterPro" id="IPR003029">
    <property type="entry name" value="S1_domain"/>
</dbReference>
<reference evidence="8" key="1">
    <citation type="submission" date="2016-12" db="EMBL/GenBank/DDBJ databases">
        <authorList>
            <person name="Varghese N."/>
            <person name="Submissions S."/>
        </authorList>
    </citation>
    <scope>NUCLEOTIDE SEQUENCE [LARGE SCALE GENOMIC DNA]</scope>
    <source>
        <strain evidence="8">DSM 13020</strain>
    </source>
</reference>
<dbReference type="EMBL" id="FRDJ01000003">
    <property type="protein sequence ID" value="SHN57090.1"/>
    <property type="molecule type" value="Genomic_DNA"/>
</dbReference>
<dbReference type="Pfam" id="PF10150">
    <property type="entry name" value="RNase_E_G"/>
    <property type="match status" value="1"/>
</dbReference>
<evidence type="ECO:0000256" key="1">
    <source>
        <dbReference type="ARBA" id="ARBA00001946"/>
    </source>
</evidence>
<dbReference type="GO" id="GO:0006364">
    <property type="term" value="P:rRNA processing"/>
    <property type="evidence" value="ECO:0007669"/>
    <property type="project" value="TreeGrafter"/>
</dbReference>
<keyword evidence="5" id="KW-0694">RNA-binding</keyword>
<organism evidence="7 8">
    <name type="scientific">Fervidobacterium gondwanense DSM 13020</name>
    <dbReference type="NCBI Taxonomy" id="1121883"/>
    <lineage>
        <taxon>Bacteria</taxon>
        <taxon>Thermotogati</taxon>
        <taxon>Thermotogota</taxon>
        <taxon>Thermotogae</taxon>
        <taxon>Thermotogales</taxon>
        <taxon>Fervidobacteriaceae</taxon>
        <taxon>Fervidobacterium</taxon>
    </lineage>
</organism>
<dbReference type="Gene3D" id="2.40.50.140">
    <property type="entry name" value="Nucleic acid-binding proteins"/>
    <property type="match status" value="1"/>
</dbReference>
<dbReference type="GO" id="GO:0016787">
    <property type="term" value="F:hydrolase activity"/>
    <property type="evidence" value="ECO:0007669"/>
    <property type="project" value="UniProtKB-KW"/>
</dbReference>
<dbReference type="SMART" id="SM00316">
    <property type="entry name" value="S1"/>
    <property type="match status" value="1"/>
</dbReference>
<evidence type="ECO:0000313" key="7">
    <source>
        <dbReference type="EMBL" id="SHN57090.1"/>
    </source>
</evidence>
<feature type="domain" description="S1 motif" evidence="6">
    <location>
        <begin position="36"/>
        <end position="108"/>
    </location>
</feature>
<evidence type="ECO:0000256" key="5">
    <source>
        <dbReference type="ARBA" id="ARBA00022884"/>
    </source>
</evidence>
<evidence type="ECO:0000256" key="4">
    <source>
        <dbReference type="ARBA" id="ARBA00022842"/>
    </source>
</evidence>
<protein>
    <submittedName>
        <fullName evidence="7">Ribonuclease G</fullName>
    </submittedName>
</protein>
<evidence type="ECO:0000256" key="2">
    <source>
        <dbReference type="ARBA" id="ARBA00022723"/>
    </source>
</evidence>
<dbReference type="GO" id="GO:0003723">
    <property type="term" value="F:RNA binding"/>
    <property type="evidence" value="ECO:0007669"/>
    <property type="project" value="UniProtKB-KW"/>
</dbReference>
<dbReference type="NCBIfam" id="TIGR00757">
    <property type="entry name" value="RNaseEG"/>
    <property type="match status" value="1"/>
</dbReference>
<dbReference type="PROSITE" id="PS50126">
    <property type="entry name" value="S1"/>
    <property type="match status" value="1"/>
</dbReference>
<keyword evidence="4" id="KW-0460">Magnesium</keyword>
<dbReference type="SUPFAM" id="SSF50249">
    <property type="entry name" value="Nucleic acid-binding proteins"/>
    <property type="match status" value="1"/>
</dbReference>
<dbReference type="InterPro" id="IPR004659">
    <property type="entry name" value="RNase_E/G"/>
</dbReference>
<accession>A0A1M7SF79</accession>